<sequence>MFNTSFGFHLPSLTTFGELAYNIAIRHDFEQLVQHPTRSPKAEVPLAFYLCQMGGDLRRYYADFPWNDYCFHVRDPSLYAERITEERGAREEAEQRLSVRRQADKSIVLNVPRRRGLK</sequence>
<gene>
    <name evidence="1" type="ORF">E2C01_026737</name>
</gene>
<comment type="caution">
    <text evidence="1">The sequence shown here is derived from an EMBL/GenBank/DDBJ whole genome shotgun (WGS) entry which is preliminary data.</text>
</comment>
<evidence type="ECO:0000313" key="2">
    <source>
        <dbReference type="Proteomes" id="UP000324222"/>
    </source>
</evidence>
<reference evidence="1 2" key="1">
    <citation type="submission" date="2019-05" db="EMBL/GenBank/DDBJ databases">
        <title>Another draft genome of Portunus trituberculatus and its Hox gene families provides insights of decapod evolution.</title>
        <authorList>
            <person name="Jeong J.-H."/>
            <person name="Song I."/>
            <person name="Kim S."/>
            <person name="Choi T."/>
            <person name="Kim D."/>
            <person name="Ryu S."/>
            <person name="Kim W."/>
        </authorList>
    </citation>
    <scope>NUCLEOTIDE SEQUENCE [LARGE SCALE GENOMIC DNA]</scope>
    <source>
        <tissue evidence="1">Muscle</tissue>
    </source>
</reference>
<dbReference type="EMBL" id="VSRR010002826">
    <property type="protein sequence ID" value="MPC33388.1"/>
    <property type="molecule type" value="Genomic_DNA"/>
</dbReference>
<dbReference type="Proteomes" id="UP000324222">
    <property type="component" value="Unassembled WGS sequence"/>
</dbReference>
<protein>
    <submittedName>
        <fullName evidence="1">Uncharacterized protein</fullName>
    </submittedName>
</protein>
<dbReference type="AlphaFoldDB" id="A0A5B7EJ57"/>
<name>A0A5B7EJ57_PORTR</name>
<organism evidence="1 2">
    <name type="scientific">Portunus trituberculatus</name>
    <name type="common">Swimming crab</name>
    <name type="synonym">Neptunus trituberculatus</name>
    <dbReference type="NCBI Taxonomy" id="210409"/>
    <lineage>
        <taxon>Eukaryota</taxon>
        <taxon>Metazoa</taxon>
        <taxon>Ecdysozoa</taxon>
        <taxon>Arthropoda</taxon>
        <taxon>Crustacea</taxon>
        <taxon>Multicrustacea</taxon>
        <taxon>Malacostraca</taxon>
        <taxon>Eumalacostraca</taxon>
        <taxon>Eucarida</taxon>
        <taxon>Decapoda</taxon>
        <taxon>Pleocyemata</taxon>
        <taxon>Brachyura</taxon>
        <taxon>Eubrachyura</taxon>
        <taxon>Portunoidea</taxon>
        <taxon>Portunidae</taxon>
        <taxon>Portuninae</taxon>
        <taxon>Portunus</taxon>
    </lineage>
</organism>
<evidence type="ECO:0000313" key="1">
    <source>
        <dbReference type="EMBL" id="MPC33388.1"/>
    </source>
</evidence>
<proteinExistence type="predicted"/>
<keyword evidence="2" id="KW-1185">Reference proteome</keyword>
<accession>A0A5B7EJ57</accession>